<dbReference type="AlphaFoldDB" id="A7HLM6"/>
<sequence length="259" mass="30471">MKVYFDPNISFNELIDYYAPIIIDINGKKFIDLHSMSIINLLGISYSFNTTEEMFGMIFSVFEFDNTNIDIPTDNLIELNEENFEKFKISNLISLQQMYQMAFPGQYVLKLENTPNNLEFLVSLCPQYVLDKKEYFQNKEFEILLEMVIFLELKKFAERTNVDFSMPQPFIFIFDLSKVSLEKAHILIDEIQKLNKILTNKVDAIYEYAKDKIKALEKLFQSIDRKSFSKLLYIFASIDDIISDLQVLKNLLSEIEKIE</sequence>
<dbReference type="Proteomes" id="UP000002415">
    <property type="component" value="Chromosome"/>
</dbReference>
<accession>A7HLM6</accession>
<dbReference type="EMBL" id="CP000771">
    <property type="protein sequence ID" value="ABS60809.1"/>
    <property type="molecule type" value="Genomic_DNA"/>
</dbReference>
<dbReference type="STRING" id="381764.Fnod_0959"/>
<organism evidence="1 2">
    <name type="scientific">Fervidobacterium nodosum (strain ATCC 35602 / DSM 5306 / Rt17-B1)</name>
    <dbReference type="NCBI Taxonomy" id="381764"/>
    <lineage>
        <taxon>Bacteria</taxon>
        <taxon>Thermotogati</taxon>
        <taxon>Thermotogota</taxon>
        <taxon>Thermotogae</taxon>
        <taxon>Thermotogales</taxon>
        <taxon>Fervidobacteriaceae</taxon>
        <taxon>Fervidobacterium</taxon>
    </lineage>
</organism>
<name>A7HLM6_FERNB</name>
<dbReference type="RefSeq" id="WP_011994124.1">
    <property type="nucleotide sequence ID" value="NC_009718.1"/>
</dbReference>
<dbReference type="KEGG" id="fno:Fnod_0959"/>
<evidence type="ECO:0000313" key="1">
    <source>
        <dbReference type="EMBL" id="ABS60809.1"/>
    </source>
</evidence>
<protein>
    <submittedName>
        <fullName evidence="1">Uncharacterized protein</fullName>
    </submittedName>
</protein>
<reference evidence="1 2" key="1">
    <citation type="submission" date="2007-07" db="EMBL/GenBank/DDBJ databases">
        <title>Complete sequence of Fervidobacterium nodosum Rt17-B1.</title>
        <authorList>
            <consortium name="US DOE Joint Genome Institute"/>
            <person name="Copeland A."/>
            <person name="Lucas S."/>
            <person name="Lapidus A."/>
            <person name="Barry K."/>
            <person name="Glavina del Rio T."/>
            <person name="Dalin E."/>
            <person name="Tice H."/>
            <person name="Pitluck S."/>
            <person name="Saunders E."/>
            <person name="Brettin T."/>
            <person name="Bruce D."/>
            <person name="Detter J.C."/>
            <person name="Han C."/>
            <person name="Schmutz J."/>
            <person name="Larimer F."/>
            <person name="Land M."/>
            <person name="Hauser L."/>
            <person name="Kyrpides N."/>
            <person name="Mikhailova N."/>
            <person name="Nelson K."/>
            <person name="Gogarten J.P."/>
            <person name="Noll K."/>
            <person name="Richardson P."/>
        </authorList>
    </citation>
    <scope>NUCLEOTIDE SEQUENCE [LARGE SCALE GENOMIC DNA]</scope>
    <source>
        <strain evidence="2">ATCC 35602 / DSM 5306 / Rt17-B1</strain>
    </source>
</reference>
<dbReference type="eggNOG" id="ENOG502ZRWA">
    <property type="taxonomic scope" value="Bacteria"/>
</dbReference>
<gene>
    <name evidence="1" type="ordered locus">Fnod_0959</name>
</gene>
<dbReference type="HOGENOM" id="CLU_1072612_0_0_0"/>
<evidence type="ECO:0000313" key="2">
    <source>
        <dbReference type="Proteomes" id="UP000002415"/>
    </source>
</evidence>
<proteinExistence type="predicted"/>
<dbReference type="OrthoDB" id="48982at2"/>
<reference evidence="1 2" key="2">
    <citation type="journal article" date="2009" name="Proc. Natl. Acad. Sci. U.S.A.">
        <title>On the chimeric nature, thermophilic origin, and phylogenetic placement of the Thermotogales.</title>
        <authorList>
            <person name="Zhaxybayeva O."/>
            <person name="Swithers K.S."/>
            <person name="Lapierre P."/>
            <person name="Fournier G.P."/>
            <person name="Bickhart D.M."/>
            <person name="DeBoy R.T."/>
            <person name="Nelson K.E."/>
            <person name="Nesbo C.L."/>
            <person name="Doolittle W.F."/>
            <person name="Gogarten J.P."/>
            <person name="Noll K.M."/>
        </authorList>
    </citation>
    <scope>NUCLEOTIDE SEQUENCE [LARGE SCALE GENOMIC DNA]</scope>
    <source>
        <strain evidence="2">ATCC 35602 / DSM 5306 / Rt17-B1</strain>
    </source>
</reference>
<keyword evidence="2" id="KW-1185">Reference proteome</keyword>